<keyword evidence="3 5" id="KW-1133">Transmembrane helix</keyword>
<evidence type="ECO:0000256" key="2">
    <source>
        <dbReference type="ARBA" id="ARBA00022692"/>
    </source>
</evidence>
<organism evidence="8 9">
    <name type="scientific">Sphagnum jensenii</name>
    <dbReference type="NCBI Taxonomy" id="128206"/>
    <lineage>
        <taxon>Eukaryota</taxon>
        <taxon>Viridiplantae</taxon>
        <taxon>Streptophyta</taxon>
        <taxon>Embryophyta</taxon>
        <taxon>Bryophyta</taxon>
        <taxon>Sphagnophytina</taxon>
        <taxon>Sphagnopsida</taxon>
        <taxon>Sphagnales</taxon>
        <taxon>Sphagnaceae</taxon>
        <taxon>Sphagnum</taxon>
    </lineage>
</organism>
<evidence type="ECO:0000256" key="3">
    <source>
        <dbReference type="ARBA" id="ARBA00022989"/>
    </source>
</evidence>
<dbReference type="Proteomes" id="UP001497444">
    <property type="component" value="Unassembled WGS sequence"/>
</dbReference>
<evidence type="ECO:0000256" key="5">
    <source>
        <dbReference type="SAM" id="Phobius"/>
    </source>
</evidence>
<feature type="transmembrane region" description="Helical" evidence="5">
    <location>
        <begin position="423"/>
        <end position="441"/>
    </location>
</feature>
<dbReference type="Pfam" id="PF01814">
    <property type="entry name" value="Hemerythrin"/>
    <property type="match status" value="1"/>
</dbReference>
<feature type="transmembrane region" description="Helical" evidence="5">
    <location>
        <begin position="583"/>
        <end position="603"/>
    </location>
</feature>
<gene>
    <name evidence="8" type="ORF">CSSPJE1EN1_LOCUS27885</name>
</gene>
<feature type="transmembrane region" description="Helical" evidence="5">
    <location>
        <begin position="138"/>
        <end position="158"/>
    </location>
</feature>
<feature type="domain" description="DUF4395" evidence="7">
    <location>
        <begin position="135"/>
        <end position="264"/>
    </location>
</feature>
<evidence type="ECO:0000259" key="7">
    <source>
        <dbReference type="Pfam" id="PF14340"/>
    </source>
</evidence>
<dbReference type="Gene3D" id="1.20.120.520">
    <property type="entry name" value="nmb1532 protein domain like"/>
    <property type="match status" value="1"/>
</dbReference>
<dbReference type="InterPro" id="IPR036249">
    <property type="entry name" value="Thioredoxin-like_sf"/>
</dbReference>
<feature type="transmembrane region" description="Helical" evidence="5">
    <location>
        <begin position="235"/>
        <end position="263"/>
    </location>
</feature>
<feature type="transmembrane region" description="Helical" evidence="5">
    <location>
        <begin position="647"/>
        <end position="668"/>
    </location>
</feature>
<evidence type="ECO:0000256" key="4">
    <source>
        <dbReference type="ARBA" id="ARBA00023136"/>
    </source>
</evidence>
<sequence length="917" mass="102128">MTPSDDISKPVAIEMGESKLLSNKQVVDNQDPVGDLIRSYDVIVISKSWCPYCFDKSNSSTLSQKQVQDYLKLHYRSSSVPHLFVKGVSLGGCTDLKELLHRGEAFDSLGPYMTGKPEAATEVQHVALFQFPDTVNLYVTRMTAFLTFLYLLLCIIFYDYAATPWVMLTLSVDCALRVYFGSAASPIGMGAQLLTMHWEPSLTAGPPKQFAAMCAWFFGTFAAGLWLGAQPVGGAIVAAIFAAAATLEWTIDFCAGCFVYGMAIRLGLLPAHMYHAHLNLLPARVWTYFHVNKRDQPTAGPSEHVLLPGQSKETPVDLVRKNRLEFEYKQQDINPLRHARVDLFSAPMTLAALAYCYKLTADGTTDQYSGADIGQWQTEGAYYTLGIAAAILWCAAAALYIVHALLHWRKVVKEWEHPLHGNTFTSVTIAAMLLGINYMSWDPVGGVSLVWLGASGQMLITVVRLADMIYGRVAEEYLTPGLMMAPVGNFAAALGFALYADVYPGPTRDGTMNYLYIARLWFGVAALFALVLFTITLRKAILDHHSDPRGRFTLWVWLATAAIAGPAYLAVGGFDPNAGRDVLFQSLYCIAIFFAALLFLGWARGFFSYVQDMSIWVMPFSCCALAINAILYYYYTYDLFSRVLVYFALAIASGTTAVALLHTTVWFFDGTLFKSRPKWGPVDFMKLTHECLRFTLPQLVTSLATLAPANTGALQTFLNCFEQMAVVYTEHGRHEDEVIFPAVRRYFPGLNPTMDEEHAHEHGVMEAMIKAVKAFHDVDPGSELYPSAAAAVIDVLRAELPGWVQHVLQHFRNEELTVTVAARKYLTVEQQVLITNEVYAHTPTASWAVVLPYVTHHLPLLTWKVRYVQCFLWADPARAQEIGLTLYRGCDDVTWAYLRDQIPAIVPRGLQGHKKVY</sequence>
<feature type="transmembrane region" description="Helical" evidence="5">
    <location>
        <begin position="210"/>
        <end position="229"/>
    </location>
</feature>
<dbReference type="InterPro" id="IPR012312">
    <property type="entry name" value="Hemerythrin-like"/>
</dbReference>
<comment type="subcellular location">
    <subcellularLocation>
        <location evidence="1">Membrane</location>
        <topology evidence="1">Multi-pass membrane protein</topology>
    </subcellularLocation>
</comment>
<proteinExistence type="predicted"/>
<dbReference type="Pfam" id="PF14340">
    <property type="entry name" value="DUF4395"/>
    <property type="match status" value="1"/>
</dbReference>
<feature type="domain" description="Hemerythrin-like" evidence="6">
    <location>
        <begin position="681"/>
        <end position="816"/>
    </location>
</feature>
<feature type="transmembrane region" description="Helical" evidence="5">
    <location>
        <begin position="615"/>
        <end position="635"/>
    </location>
</feature>
<evidence type="ECO:0000313" key="9">
    <source>
        <dbReference type="Proteomes" id="UP001497444"/>
    </source>
</evidence>
<feature type="transmembrane region" description="Helical" evidence="5">
    <location>
        <begin position="178"/>
        <end position="198"/>
    </location>
</feature>
<dbReference type="CDD" id="cd12108">
    <property type="entry name" value="Hr-like"/>
    <property type="match status" value="1"/>
</dbReference>
<evidence type="ECO:0008006" key="10">
    <source>
        <dbReference type="Google" id="ProtNLM"/>
    </source>
</evidence>
<keyword evidence="2 5" id="KW-0812">Transmembrane</keyword>
<feature type="transmembrane region" description="Helical" evidence="5">
    <location>
        <begin position="520"/>
        <end position="540"/>
    </location>
</feature>
<feature type="transmembrane region" description="Helical" evidence="5">
    <location>
        <begin position="447"/>
        <end position="466"/>
    </location>
</feature>
<keyword evidence="4 5" id="KW-0472">Membrane</keyword>
<keyword evidence="9" id="KW-1185">Reference proteome</keyword>
<dbReference type="EMBL" id="CAXAQS010000641">
    <property type="protein sequence ID" value="CAK9252507.1"/>
    <property type="molecule type" value="Genomic_DNA"/>
</dbReference>
<protein>
    <recommendedName>
        <fullName evidence="10">DUF4395 domain-containing protein</fullName>
    </recommendedName>
</protein>
<dbReference type="PANTHER" id="PTHR37955">
    <property type="entry name" value="TELLURITE RESISTANCE PROTEIN TEHA"/>
    <property type="match status" value="1"/>
</dbReference>
<dbReference type="InterPro" id="IPR052951">
    <property type="entry name" value="Tellurite_res_ion_channel"/>
</dbReference>
<feature type="transmembrane region" description="Helical" evidence="5">
    <location>
        <begin position="478"/>
        <end position="500"/>
    </location>
</feature>
<dbReference type="SUPFAM" id="SSF52833">
    <property type="entry name" value="Thioredoxin-like"/>
    <property type="match status" value="1"/>
</dbReference>
<dbReference type="PANTHER" id="PTHR37955:SF1">
    <property type="entry name" value="DEP DOMAIN-CONTAINING PROTEIN"/>
    <property type="match status" value="1"/>
</dbReference>
<evidence type="ECO:0000256" key="1">
    <source>
        <dbReference type="ARBA" id="ARBA00004141"/>
    </source>
</evidence>
<name>A0ABP0VGA1_9BRYO</name>
<dbReference type="Gene3D" id="3.40.30.10">
    <property type="entry name" value="Glutaredoxin"/>
    <property type="match status" value="1"/>
</dbReference>
<dbReference type="Gene3D" id="1.50.10.150">
    <property type="entry name" value="Voltage-dependent anion channel"/>
    <property type="match status" value="1"/>
</dbReference>
<accession>A0ABP0VGA1</accession>
<evidence type="ECO:0000259" key="6">
    <source>
        <dbReference type="Pfam" id="PF01814"/>
    </source>
</evidence>
<evidence type="ECO:0000313" key="8">
    <source>
        <dbReference type="EMBL" id="CAK9252507.1"/>
    </source>
</evidence>
<dbReference type="Pfam" id="PF03595">
    <property type="entry name" value="SLAC1"/>
    <property type="match status" value="1"/>
</dbReference>
<feature type="transmembrane region" description="Helical" evidence="5">
    <location>
        <begin position="380"/>
        <end position="402"/>
    </location>
</feature>
<dbReference type="InterPro" id="IPR025508">
    <property type="entry name" value="DUF4395"/>
</dbReference>
<comment type="caution">
    <text evidence="8">The sequence shown here is derived from an EMBL/GenBank/DDBJ whole genome shotgun (WGS) entry which is preliminary data.</text>
</comment>
<reference evidence="8" key="1">
    <citation type="submission" date="2024-02" db="EMBL/GenBank/DDBJ databases">
        <authorList>
            <consortium name="ELIXIR-Norway"/>
            <consortium name="Elixir Norway"/>
        </authorList>
    </citation>
    <scope>NUCLEOTIDE SEQUENCE</scope>
</reference>
<feature type="transmembrane region" description="Helical" evidence="5">
    <location>
        <begin position="552"/>
        <end position="571"/>
    </location>
</feature>
<dbReference type="InterPro" id="IPR004695">
    <property type="entry name" value="SLAC1/Mae1/Ssu1/TehA"/>
</dbReference>
<dbReference type="InterPro" id="IPR038665">
    <property type="entry name" value="Voltage-dep_anion_channel_sf"/>
</dbReference>